<comment type="caution">
    <text evidence="1">The sequence shown here is derived from an EMBL/GenBank/DDBJ whole genome shotgun (WGS) entry which is preliminary data.</text>
</comment>
<dbReference type="Proteomes" id="UP000019275">
    <property type="component" value="Unassembled WGS sequence"/>
</dbReference>
<evidence type="ECO:0008006" key="3">
    <source>
        <dbReference type="Google" id="ProtNLM"/>
    </source>
</evidence>
<evidence type="ECO:0000313" key="1">
    <source>
        <dbReference type="EMBL" id="EWH12456.1"/>
    </source>
</evidence>
<reference evidence="1 2" key="1">
    <citation type="journal article" date="2014" name="Genome Announc.">
        <title>Draft Genome Sequence of the Carrageenan-Degrading Bacterium Cellulophaga sp. Strain KL-A, Isolated from Decaying Marine Algae.</title>
        <authorList>
            <person name="Shan D."/>
            <person name="Ying J."/>
            <person name="Li X."/>
            <person name="Gao Z."/>
            <person name="Wei G."/>
            <person name="Shao Z."/>
        </authorList>
    </citation>
    <scope>NUCLEOTIDE SEQUENCE [LARGE SCALE GENOMIC DNA]</scope>
    <source>
        <strain evidence="1 2">KL-A</strain>
    </source>
</reference>
<protein>
    <recommendedName>
        <fullName evidence="3">GLPGLI family protein</fullName>
    </recommendedName>
</protein>
<gene>
    <name evidence="1" type="ORF">KLA_14428</name>
</gene>
<dbReference type="InterPro" id="IPR005901">
    <property type="entry name" value="GLPGLI"/>
</dbReference>
<dbReference type="Pfam" id="PF09697">
    <property type="entry name" value="Porph_ging"/>
    <property type="match status" value="1"/>
</dbReference>
<evidence type="ECO:0000313" key="2">
    <source>
        <dbReference type="Proteomes" id="UP000019275"/>
    </source>
</evidence>
<dbReference type="NCBIfam" id="TIGR01200">
    <property type="entry name" value="GLPGLI"/>
    <property type="match status" value="1"/>
</dbReference>
<accession>A0ABN0RKW2</accession>
<name>A0ABN0RKW2_9FLAO</name>
<dbReference type="EMBL" id="ARZX01000022">
    <property type="protein sequence ID" value="EWH12456.1"/>
    <property type="molecule type" value="Genomic_DNA"/>
</dbReference>
<organism evidence="1 2">
    <name type="scientific">Cellulophaga geojensis KL-A</name>
    <dbReference type="NCBI Taxonomy" id="1328323"/>
    <lineage>
        <taxon>Bacteria</taxon>
        <taxon>Pseudomonadati</taxon>
        <taxon>Bacteroidota</taxon>
        <taxon>Flavobacteriia</taxon>
        <taxon>Flavobacteriales</taxon>
        <taxon>Flavobacteriaceae</taxon>
        <taxon>Cellulophaga</taxon>
    </lineage>
</organism>
<keyword evidence="2" id="KW-1185">Reference proteome</keyword>
<sequence>MQKIVLLLIFFITVAVYSQIEEGVIVYKIDMNKQQAAIDKEKSSMEPKKYEYYSNIYKASKELEFKLSFNTKYSLYNSLDNLNIGKTNFFKDIALIMSYYKGEYYTSLSQKKQIIKTDAGTNIDAPIENKEWKLTKETKKIGAFLCYKATQVKTVPIGDVTIVAWYTPEIPFAYGPNNYVGQLPGLILELNGLMATYKAKEIKLNPKKPVDIKWPQNVEAMSMDEYKKAGDEYYNKLKREKR</sequence>
<proteinExistence type="predicted"/>
<dbReference type="RefSeq" id="WP_051456123.1">
    <property type="nucleotide sequence ID" value="NZ_ARZX01000022.1"/>
</dbReference>